<organism evidence="4 5">
    <name type="scientific">Lentzea indica</name>
    <dbReference type="NCBI Taxonomy" id="2604800"/>
    <lineage>
        <taxon>Bacteria</taxon>
        <taxon>Bacillati</taxon>
        <taxon>Actinomycetota</taxon>
        <taxon>Actinomycetes</taxon>
        <taxon>Pseudonocardiales</taxon>
        <taxon>Pseudonocardiaceae</taxon>
        <taxon>Lentzea</taxon>
    </lineage>
</organism>
<dbReference type="PROSITE" id="PS00061">
    <property type="entry name" value="ADH_SHORT"/>
    <property type="match status" value="1"/>
</dbReference>
<dbReference type="PRINTS" id="PR00081">
    <property type="entry name" value="GDHRDH"/>
</dbReference>
<dbReference type="RefSeq" id="WP_167977528.1">
    <property type="nucleotide sequence ID" value="NZ_VSRL01000142.1"/>
</dbReference>
<proteinExistence type="inferred from homology"/>
<comment type="similarity">
    <text evidence="1 2">Belongs to the short-chain dehydrogenases/reductases (SDR) family.</text>
</comment>
<dbReference type="PRINTS" id="PR00080">
    <property type="entry name" value="SDRFAMILY"/>
</dbReference>
<dbReference type="Proteomes" id="UP001515943">
    <property type="component" value="Unassembled WGS sequence"/>
</dbReference>
<evidence type="ECO:0000256" key="1">
    <source>
        <dbReference type="ARBA" id="ARBA00006484"/>
    </source>
</evidence>
<name>A0ABX1FPE0_9PSEU</name>
<dbReference type="InterPro" id="IPR036291">
    <property type="entry name" value="NAD(P)-bd_dom_sf"/>
</dbReference>
<accession>A0ABX1FPE0</accession>
<keyword evidence="5" id="KW-1185">Reference proteome</keyword>
<dbReference type="Pfam" id="PF00106">
    <property type="entry name" value="adh_short"/>
    <property type="match status" value="1"/>
</dbReference>
<evidence type="ECO:0000259" key="3">
    <source>
        <dbReference type="SMART" id="SM00822"/>
    </source>
</evidence>
<dbReference type="InterPro" id="IPR057326">
    <property type="entry name" value="KR_dom"/>
</dbReference>
<dbReference type="InterPro" id="IPR020904">
    <property type="entry name" value="Sc_DH/Rdtase_CS"/>
</dbReference>
<dbReference type="PANTHER" id="PTHR42879">
    <property type="entry name" value="3-OXOACYL-(ACYL-CARRIER-PROTEIN) REDUCTASE"/>
    <property type="match status" value="1"/>
</dbReference>
<sequence length="240" mass="25245">MTDRVVALTGAGRGLGLITTRILLDQGMTVVANHRSPSPDLVRRQDKHPDALHLVPGDVGEEETAEALARRAKEIGGLDVLICNAGIAKDQPLVTTPARDWDEVHRVNLRGAFLATKHALRQMMRRRYGRIVYVSSLAAVQGNPGQAIYAASKAGLHGLSSTVAQEYGGYNVRSVVVAPGLLDTGLGAALAPEVAQRKIDRALLGLGGAEGVAATIAFLAGPDADYINNTVIRADGGLAY</sequence>
<evidence type="ECO:0000256" key="2">
    <source>
        <dbReference type="RuleBase" id="RU000363"/>
    </source>
</evidence>
<gene>
    <name evidence="4" type="ORF">FXN61_30440</name>
</gene>
<dbReference type="EMBL" id="VSRL01000142">
    <property type="protein sequence ID" value="NKE60869.1"/>
    <property type="molecule type" value="Genomic_DNA"/>
</dbReference>
<protein>
    <submittedName>
        <fullName evidence="4">SDR family oxidoreductase</fullName>
    </submittedName>
</protein>
<evidence type="ECO:0000313" key="4">
    <source>
        <dbReference type="EMBL" id="NKE60869.1"/>
    </source>
</evidence>
<dbReference type="Gene3D" id="3.40.50.720">
    <property type="entry name" value="NAD(P)-binding Rossmann-like Domain"/>
    <property type="match status" value="1"/>
</dbReference>
<comment type="caution">
    <text evidence="4">The sequence shown here is derived from an EMBL/GenBank/DDBJ whole genome shotgun (WGS) entry which is preliminary data.</text>
</comment>
<dbReference type="SUPFAM" id="SSF51735">
    <property type="entry name" value="NAD(P)-binding Rossmann-fold domains"/>
    <property type="match status" value="1"/>
</dbReference>
<dbReference type="InterPro" id="IPR002347">
    <property type="entry name" value="SDR_fam"/>
</dbReference>
<dbReference type="PANTHER" id="PTHR42879:SF2">
    <property type="entry name" value="3-OXOACYL-[ACYL-CARRIER-PROTEIN] REDUCTASE FABG"/>
    <property type="match status" value="1"/>
</dbReference>
<evidence type="ECO:0000313" key="5">
    <source>
        <dbReference type="Proteomes" id="UP001515943"/>
    </source>
</evidence>
<dbReference type="SMART" id="SM00822">
    <property type="entry name" value="PKS_KR"/>
    <property type="match status" value="1"/>
</dbReference>
<feature type="domain" description="Ketoreductase" evidence="3">
    <location>
        <begin position="4"/>
        <end position="184"/>
    </location>
</feature>
<reference evidence="4 5" key="1">
    <citation type="submission" date="2019-08" db="EMBL/GenBank/DDBJ databases">
        <title>Lentzea from Indian Himalayas.</title>
        <authorList>
            <person name="Mandal S."/>
            <person name="Mallick Gupta A."/>
            <person name="Maiti P.K."/>
            <person name="Sarkar J."/>
            <person name="Mandal S."/>
        </authorList>
    </citation>
    <scope>NUCLEOTIDE SEQUENCE [LARGE SCALE GENOMIC DNA]</scope>
    <source>
        <strain evidence="4 5">PSKA42</strain>
    </source>
</reference>
<dbReference type="InterPro" id="IPR050259">
    <property type="entry name" value="SDR"/>
</dbReference>